<proteinExistence type="predicted"/>
<dbReference type="Proteomes" id="UP001157502">
    <property type="component" value="Chromosome 3"/>
</dbReference>
<evidence type="ECO:0000313" key="2">
    <source>
        <dbReference type="Proteomes" id="UP001157502"/>
    </source>
</evidence>
<accession>A0ACC2HEY5</accession>
<dbReference type="EMBL" id="CM055730">
    <property type="protein sequence ID" value="KAJ8014561.1"/>
    <property type="molecule type" value="Genomic_DNA"/>
</dbReference>
<organism evidence="1 2">
    <name type="scientific">Dallia pectoralis</name>
    <name type="common">Alaska blackfish</name>
    <dbReference type="NCBI Taxonomy" id="75939"/>
    <lineage>
        <taxon>Eukaryota</taxon>
        <taxon>Metazoa</taxon>
        <taxon>Chordata</taxon>
        <taxon>Craniata</taxon>
        <taxon>Vertebrata</taxon>
        <taxon>Euteleostomi</taxon>
        <taxon>Actinopterygii</taxon>
        <taxon>Neopterygii</taxon>
        <taxon>Teleostei</taxon>
        <taxon>Protacanthopterygii</taxon>
        <taxon>Esociformes</taxon>
        <taxon>Umbridae</taxon>
        <taxon>Dallia</taxon>
    </lineage>
</organism>
<sequence>MRTGVVKSRFFLSQMHHLSTITDDIALHASLCGESVLCKESVPMADISSLVDASKDFKICINRDDLIQRGFIQWQRQKKGSPANKVNVTFIGEAGIDTGVLRK</sequence>
<evidence type="ECO:0000313" key="1">
    <source>
        <dbReference type="EMBL" id="KAJ8014561.1"/>
    </source>
</evidence>
<protein>
    <submittedName>
        <fullName evidence="1">Uncharacterized protein</fullName>
    </submittedName>
</protein>
<comment type="caution">
    <text evidence="1">The sequence shown here is derived from an EMBL/GenBank/DDBJ whole genome shotgun (WGS) entry which is preliminary data.</text>
</comment>
<reference evidence="1" key="1">
    <citation type="submission" date="2021-05" db="EMBL/GenBank/DDBJ databases">
        <authorList>
            <person name="Pan Q."/>
            <person name="Jouanno E."/>
            <person name="Zahm M."/>
            <person name="Klopp C."/>
            <person name="Cabau C."/>
            <person name="Louis A."/>
            <person name="Berthelot C."/>
            <person name="Parey E."/>
            <person name="Roest Crollius H."/>
            <person name="Montfort J."/>
            <person name="Robinson-Rechavi M."/>
            <person name="Bouchez O."/>
            <person name="Lampietro C."/>
            <person name="Lopez Roques C."/>
            <person name="Donnadieu C."/>
            <person name="Postlethwait J."/>
            <person name="Bobe J."/>
            <person name="Dillon D."/>
            <person name="Chandos A."/>
            <person name="von Hippel F."/>
            <person name="Guiguen Y."/>
        </authorList>
    </citation>
    <scope>NUCLEOTIDE SEQUENCE</scope>
    <source>
        <strain evidence="1">YG-Jan2019</strain>
    </source>
</reference>
<name>A0ACC2HEY5_DALPE</name>
<keyword evidence="2" id="KW-1185">Reference proteome</keyword>
<gene>
    <name evidence="1" type="ORF">DPEC_G00041520</name>
</gene>